<protein>
    <submittedName>
        <fullName evidence="1">Nucleotidyl transferase AbiEii/AbiGii toxin family protein</fullName>
    </submittedName>
</protein>
<sequence>MMKNAMQLKAIMKKLAKENQISAQLVLQNYMLERFLERVSLSPYRDNYIIKGGFLISSMVGLNSRATMDMDATIKGYPVTQDAVQKMIEQILTVPVDDDITFTFKSIGEIREGDEYTGYRVALTADFSPMAVPLKLDITTGDKITPREIQYDYKLMLEDRHIQVMAYNLATILAEKLETVISRSDQNTRPRDYYDVYILTKLQAENIDFPALGAALMATASKRGSDSILQDYRAIVEAVRNSEIMRRQWDNYRKDFDYASTISFDEVCDAVASTMDTLITNNFFN</sequence>
<evidence type="ECO:0000313" key="1">
    <source>
        <dbReference type="EMBL" id="MBS5332966.1"/>
    </source>
</evidence>
<name>A0A943DAY0_9FIRM</name>
<evidence type="ECO:0000313" key="2">
    <source>
        <dbReference type="Proteomes" id="UP000759273"/>
    </source>
</evidence>
<proteinExistence type="predicted"/>
<keyword evidence="1" id="KW-0808">Transferase</keyword>
<reference evidence="1" key="1">
    <citation type="submission" date="2021-02" db="EMBL/GenBank/DDBJ databases">
        <title>Infant gut strain persistence is associated with maternal origin, phylogeny, and functional potential including surface adhesion and iron acquisition.</title>
        <authorList>
            <person name="Lou Y.C."/>
        </authorList>
    </citation>
    <scope>NUCLEOTIDE SEQUENCE</scope>
    <source>
        <strain evidence="1">L3_101_000M1_dasL3_101_000M1_concoct_87</strain>
    </source>
</reference>
<dbReference type="Proteomes" id="UP000759273">
    <property type="component" value="Unassembled WGS sequence"/>
</dbReference>
<organism evidence="1 2">
    <name type="scientific">Subdoligranulum variabile</name>
    <dbReference type="NCBI Taxonomy" id="214851"/>
    <lineage>
        <taxon>Bacteria</taxon>
        <taxon>Bacillati</taxon>
        <taxon>Bacillota</taxon>
        <taxon>Clostridia</taxon>
        <taxon>Eubacteriales</taxon>
        <taxon>Oscillospiraceae</taxon>
        <taxon>Subdoligranulum</taxon>
    </lineage>
</organism>
<gene>
    <name evidence="1" type="ORF">KHY36_10615</name>
</gene>
<dbReference type="EMBL" id="JAGZGG010000026">
    <property type="protein sequence ID" value="MBS5332966.1"/>
    <property type="molecule type" value="Genomic_DNA"/>
</dbReference>
<dbReference type="GO" id="GO:0016740">
    <property type="term" value="F:transferase activity"/>
    <property type="evidence" value="ECO:0007669"/>
    <property type="project" value="UniProtKB-KW"/>
</dbReference>
<dbReference type="AlphaFoldDB" id="A0A943DAY0"/>
<accession>A0A943DAY0</accession>
<dbReference type="InterPro" id="IPR014942">
    <property type="entry name" value="AbiEii"/>
</dbReference>
<dbReference type="Pfam" id="PF08843">
    <property type="entry name" value="AbiEii"/>
    <property type="match status" value="1"/>
</dbReference>
<comment type="caution">
    <text evidence="1">The sequence shown here is derived from an EMBL/GenBank/DDBJ whole genome shotgun (WGS) entry which is preliminary data.</text>
</comment>